<feature type="non-terminal residue" evidence="1">
    <location>
        <position position="1"/>
    </location>
</feature>
<reference evidence="1 2" key="1">
    <citation type="journal article" date="2020" name="Mol. Biol. Evol.">
        <title>Interspecific Gene Flow and the Evolution of Specialization in Black and White Rhinoceros.</title>
        <authorList>
            <person name="Moodley Y."/>
            <person name="Westbury M.V."/>
            <person name="Russo I.M."/>
            <person name="Gopalakrishnan S."/>
            <person name="Rakotoarivelo A."/>
            <person name="Olsen R.A."/>
            <person name="Prost S."/>
            <person name="Tunstall T."/>
            <person name="Ryder O.A."/>
            <person name="Dalen L."/>
            <person name="Bruford M.W."/>
        </authorList>
    </citation>
    <scope>NUCLEOTIDE SEQUENCE [LARGE SCALE GENOMIC DNA]</scope>
    <source>
        <strain evidence="1">SBR-YM</strain>
        <tissue evidence="1">Skin</tissue>
    </source>
</reference>
<organism evidence="1 2">
    <name type="scientific">Diceros bicornis minor</name>
    <name type="common">South-central black rhinoceros</name>
    <dbReference type="NCBI Taxonomy" id="77932"/>
    <lineage>
        <taxon>Eukaryota</taxon>
        <taxon>Metazoa</taxon>
        <taxon>Chordata</taxon>
        <taxon>Craniata</taxon>
        <taxon>Vertebrata</taxon>
        <taxon>Euteleostomi</taxon>
        <taxon>Mammalia</taxon>
        <taxon>Eutheria</taxon>
        <taxon>Laurasiatheria</taxon>
        <taxon>Perissodactyla</taxon>
        <taxon>Rhinocerotidae</taxon>
        <taxon>Diceros</taxon>
    </lineage>
</organism>
<dbReference type="AlphaFoldDB" id="A0A7J7EHA3"/>
<accession>A0A7J7EHA3</accession>
<dbReference type="EMBL" id="JACDTQ010003071">
    <property type="protein sequence ID" value="KAF5914806.1"/>
    <property type="molecule type" value="Genomic_DNA"/>
</dbReference>
<evidence type="ECO:0000313" key="2">
    <source>
        <dbReference type="Proteomes" id="UP000551758"/>
    </source>
</evidence>
<sequence length="112" mass="12316">MSFHLCFQNVWKLAEEVSSGESIKETVQKMVYSEEAFTFQLAVMDTAGQRSCDNVSVTVLPMAFSMGVSLDRKMGTHTATAQPRTTGPSEDARWGLLTGEIPESHCPKPAPY</sequence>
<name>A0A7J7EHA3_DICBM</name>
<evidence type="ECO:0000313" key="1">
    <source>
        <dbReference type="EMBL" id="KAF5914806.1"/>
    </source>
</evidence>
<comment type="caution">
    <text evidence="1">The sequence shown here is derived from an EMBL/GenBank/DDBJ whole genome shotgun (WGS) entry which is preliminary data.</text>
</comment>
<dbReference type="Proteomes" id="UP000551758">
    <property type="component" value="Unassembled WGS sequence"/>
</dbReference>
<protein>
    <submittedName>
        <fullName evidence="1">Uncharacterized protein</fullName>
    </submittedName>
</protein>
<keyword evidence="2" id="KW-1185">Reference proteome</keyword>
<gene>
    <name evidence="1" type="ORF">HPG69_010872</name>
</gene>
<proteinExistence type="predicted"/>